<dbReference type="SUPFAM" id="SSF50044">
    <property type="entry name" value="SH3-domain"/>
    <property type="match status" value="1"/>
</dbReference>
<dbReference type="Gene3D" id="1.20.58.60">
    <property type="match status" value="1"/>
</dbReference>
<dbReference type="PROSITE" id="PS50002">
    <property type="entry name" value="SH3"/>
    <property type="match status" value="1"/>
</dbReference>
<dbReference type="PANTHER" id="PTHR23169:SF23">
    <property type="entry name" value="SHORT STOP, ISOFORM H"/>
    <property type="match status" value="1"/>
</dbReference>
<keyword evidence="3" id="KW-0677">Repeat</keyword>
<dbReference type="EMBL" id="JARBDR010000640">
    <property type="protein sequence ID" value="KAJ8310215.1"/>
    <property type="molecule type" value="Genomic_DNA"/>
</dbReference>
<dbReference type="Proteomes" id="UP001217089">
    <property type="component" value="Unassembled WGS sequence"/>
</dbReference>
<evidence type="ECO:0000256" key="2">
    <source>
        <dbReference type="ARBA" id="ARBA00022553"/>
    </source>
</evidence>
<dbReference type="PANTHER" id="PTHR23169">
    <property type="entry name" value="ENVOPLAKIN"/>
    <property type="match status" value="1"/>
</dbReference>
<evidence type="ECO:0000313" key="6">
    <source>
        <dbReference type="EMBL" id="KAJ8310215.1"/>
    </source>
</evidence>
<dbReference type="SMART" id="SM00250">
    <property type="entry name" value="PLEC"/>
    <property type="match status" value="3"/>
</dbReference>
<dbReference type="InterPro" id="IPR001452">
    <property type="entry name" value="SH3_domain"/>
</dbReference>
<evidence type="ECO:0000256" key="1">
    <source>
        <dbReference type="ARBA" id="ARBA00022443"/>
    </source>
</evidence>
<sequence length="764" mass="87860">MLTMILIWYYFRDAANCLMLRCARRKKKRMAEEDIRKCLEYIFSQQGKLETAPFGLSKSGVSEAASTERSWQRDILGYNMEIDKLLQKYKVQGEDVMEIKSAYDSLQNCVVAVRNNWKWINRVLQCTQIHLKNAALYHQFFHEAEEAEYWMNTTLSRMHLTFDRSQLKGDRGDVKVIMDEMKDTLLAYLQWQGKVDNLHERAKDIVPVRERVEAVKESRPVLALTDYKTTEIEFVEGEALTLMDNSNKQKWLVENSRGQTCMVPSVVLLMPAPSGDAVDAAVRIRVQLLSLWTTSIKRLGYQMIAFMLIVFKDWTEEEIEALQSMDIKSKEELLRVLQYIEETLLKNWNGYGDFEALQEKILRLRMILEDSPDEITSSESSELLSTVVVQVKSLEDLLKKYQDFWTYWETFRVIVELLRQPKYLLVSDKWDELRYITTAHFVKFWDTHLDVQGEDITKAESSMTLFETPKAPLPAPEPRDEGEDINLEETQTTTSTDQVQSSVEEERQTFVIKAVIDPRDESMLTLQEANSLGIIDQASAKFIHPETKEVLSFAEAMNEGWIIVEFKSRKKIKEEKKSFGIVTIQTTKENRDYTIKKVKDPKTDEELSVSQATSKKILDTSRGVYVTDEGEEISIMDAIHSGLVIADFHQNGNTSQKPEVVTKTYAVHGVRDSKLKRQVSFNEAATRGIISRNTGNYIDSVTGKEISVKDAIMKGYIKARVVTDPKKLDVDPENKIVIEKFSSAKSKITKALKASKAFEGSWNK</sequence>
<evidence type="ECO:0000256" key="4">
    <source>
        <dbReference type="PROSITE-ProRule" id="PRU00192"/>
    </source>
</evidence>
<dbReference type="Gene3D" id="2.30.30.40">
    <property type="entry name" value="SH3 Domains"/>
    <property type="match status" value="1"/>
</dbReference>
<evidence type="ECO:0000313" key="7">
    <source>
        <dbReference type="Proteomes" id="UP001217089"/>
    </source>
</evidence>
<dbReference type="InterPro" id="IPR043197">
    <property type="entry name" value="Plakin"/>
</dbReference>
<dbReference type="InterPro" id="IPR036028">
    <property type="entry name" value="SH3-like_dom_sf"/>
</dbReference>
<protein>
    <recommendedName>
        <fullName evidence="5">SH3 domain-containing protein</fullName>
    </recommendedName>
</protein>
<feature type="domain" description="SH3" evidence="5">
    <location>
        <begin position="216"/>
        <end position="273"/>
    </location>
</feature>
<keyword evidence="7" id="KW-1185">Reference proteome</keyword>
<name>A0ABQ9F3N3_TEGGR</name>
<proteinExistence type="predicted"/>
<dbReference type="Gene3D" id="3.90.1290.10">
    <property type="entry name" value="Plakin repeat"/>
    <property type="match status" value="1"/>
</dbReference>
<dbReference type="InterPro" id="IPR041615">
    <property type="entry name" value="Desmoplakin_SH3"/>
</dbReference>
<comment type="caution">
    <text evidence="6">The sequence shown here is derived from an EMBL/GenBank/DDBJ whole genome shotgun (WGS) entry which is preliminary data.</text>
</comment>
<organism evidence="6 7">
    <name type="scientific">Tegillarca granosa</name>
    <name type="common">Malaysian cockle</name>
    <name type="synonym">Anadara granosa</name>
    <dbReference type="NCBI Taxonomy" id="220873"/>
    <lineage>
        <taxon>Eukaryota</taxon>
        <taxon>Metazoa</taxon>
        <taxon>Spiralia</taxon>
        <taxon>Lophotrochozoa</taxon>
        <taxon>Mollusca</taxon>
        <taxon>Bivalvia</taxon>
        <taxon>Autobranchia</taxon>
        <taxon>Pteriomorphia</taxon>
        <taxon>Arcoida</taxon>
        <taxon>Arcoidea</taxon>
        <taxon>Arcidae</taxon>
        <taxon>Tegillarca</taxon>
    </lineage>
</organism>
<dbReference type="Pfam" id="PF17902">
    <property type="entry name" value="SH3_10"/>
    <property type="match status" value="1"/>
</dbReference>
<dbReference type="InterPro" id="IPR001101">
    <property type="entry name" value="Plectin_repeat"/>
</dbReference>
<reference evidence="6 7" key="1">
    <citation type="submission" date="2022-12" db="EMBL/GenBank/DDBJ databases">
        <title>Chromosome-level genome of Tegillarca granosa.</title>
        <authorList>
            <person name="Kim J."/>
        </authorList>
    </citation>
    <scope>NUCLEOTIDE SEQUENCE [LARGE SCALE GENOMIC DNA]</scope>
    <source>
        <strain evidence="6">Teg-2019</strain>
        <tissue evidence="6">Adductor muscle</tissue>
    </source>
</reference>
<evidence type="ECO:0000259" key="5">
    <source>
        <dbReference type="PROSITE" id="PS50002"/>
    </source>
</evidence>
<accession>A0ABQ9F3N3</accession>
<keyword evidence="1 4" id="KW-0728">SH3 domain</keyword>
<dbReference type="SUPFAM" id="SSF46966">
    <property type="entry name" value="Spectrin repeat"/>
    <property type="match status" value="1"/>
</dbReference>
<dbReference type="InterPro" id="IPR035915">
    <property type="entry name" value="Plakin_repeat_sf"/>
</dbReference>
<dbReference type="SUPFAM" id="SSF75399">
    <property type="entry name" value="Plakin repeat"/>
    <property type="match status" value="2"/>
</dbReference>
<keyword evidence="2" id="KW-0597">Phosphoprotein</keyword>
<evidence type="ECO:0000256" key="3">
    <source>
        <dbReference type="ARBA" id="ARBA00022737"/>
    </source>
</evidence>
<gene>
    <name evidence="6" type="ORF">KUTeg_012080</name>
</gene>